<evidence type="ECO:0000259" key="3">
    <source>
        <dbReference type="PROSITE" id="PS50045"/>
    </source>
</evidence>
<dbReference type="EMBL" id="JAHCVK010000001">
    <property type="protein sequence ID" value="MBT0652076.1"/>
    <property type="molecule type" value="Genomic_DNA"/>
</dbReference>
<keyword evidence="1" id="KW-0547">Nucleotide-binding</keyword>
<dbReference type="PANTHER" id="PTHR32071:SF122">
    <property type="entry name" value="SIGMA FACTOR"/>
    <property type="match status" value="1"/>
</dbReference>
<proteinExistence type="predicted"/>
<organism evidence="4 5">
    <name type="scientific">Geomobilimonas luticola</name>
    <dbReference type="NCBI Taxonomy" id="1114878"/>
    <lineage>
        <taxon>Bacteria</taxon>
        <taxon>Pseudomonadati</taxon>
        <taxon>Thermodesulfobacteriota</taxon>
        <taxon>Desulfuromonadia</taxon>
        <taxon>Geobacterales</taxon>
        <taxon>Geobacteraceae</taxon>
        <taxon>Geomobilimonas</taxon>
    </lineage>
</organism>
<evidence type="ECO:0000256" key="2">
    <source>
        <dbReference type="ARBA" id="ARBA00022840"/>
    </source>
</evidence>
<gene>
    <name evidence="4" type="ORF">KI810_03345</name>
</gene>
<evidence type="ECO:0000313" key="4">
    <source>
        <dbReference type="EMBL" id="MBT0652076.1"/>
    </source>
</evidence>
<dbReference type="Pfam" id="PF00158">
    <property type="entry name" value="Sigma54_activat"/>
    <property type="match status" value="1"/>
</dbReference>
<reference evidence="4 5" key="1">
    <citation type="submission" date="2021-05" db="EMBL/GenBank/DDBJ databases">
        <title>The draft genome of Geobacter luticola JCM 17780.</title>
        <authorList>
            <person name="Xu Z."/>
            <person name="Masuda Y."/>
            <person name="Itoh H."/>
            <person name="Senoo K."/>
        </authorList>
    </citation>
    <scope>NUCLEOTIDE SEQUENCE [LARGE SCALE GENOMIC DNA]</scope>
    <source>
        <strain evidence="4 5">JCM 17780</strain>
    </source>
</reference>
<protein>
    <submittedName>
        <fullName evidence="4">Sigma 54-interacting transcriptional regulator</fullName>
    </submittedName>
</protein>
<name>A0ABS5S9M5_9BACT</name>
<dbReference type="PROSITE" id="PS50045">
    <property type="entry name" value="SIGMA54_INTERACT_4"/>
    <property type="match status" value="1"/>
</dbReference>
<evidence type="ECO:0000313" key="5">
    <source>
        <dbReference type="Proteomes" id="UP000756860"/>
    </source>
</evidence>
<dbReference type="Gene3D" id="3.40.50.300">
    <property type="entry name" value="P-loop containing nucleotide triphosphate hydrolases"/>
    <property type="match status" value="1"/>
</dbReference>
<dbReference type="InterPro" id="IPR002078">
    <property type="entry name" value="Sigma_54_int"/>
</dbReference>
<keyword evidence="2" id="KW-0067">ATP-binding</keyword>
<dbReference type="Gene3D" id="1.10.8.60">
    <property type="match status" value="1"/>
</dbReference>
<evidence type="ECO:0000256" key="1">
    <source>
        <dbReference type="ARBA" id="ARBA00022741"/>
    </source>
</evidence>
<dbReference type="CDD" id="cd00009">
    <property type="entry name" value="AAA"/>
    <property type="match status" value="1"/>
</dbReference>
<dbReference type="SUPFAM" id="SSF52540">
    <property type="entry name" value="P-loop containing nucleoside triphosphate hydrolases"/>
    <property type="match status" value="1"/>
</dbReference>
<feature type="domain" description="Sigma-54 factor interaction" evidence="3">
    <location>
        <begin position="194"/>
        <end position="421"/>
    </location>
</feature>
<dbReference type="PANTHER" id="PTHR32071">
    <property type="entry name" value="TRANSCRIPTIONAL REGULATORY PROTEIN"/>
    <property type="match status" value="1"/>
</dbReference>
<accession>A0ABS5S9M5</accession>
<dbReference type="InterPro" id="IPR027417">
    <property type="entry name" value="P-loop_NTPase"/>
</dbReference>
<comment type="caution">
    <text evidence="4">The sequence shown here is derived from an EMBL/GenBank/DDBJ whole genome shotgun (WGS) entry which is preliminary data.</text>
</comment>
<sequence>MKPTLKLSPTDREFFATVARAAFTNPFSRERVEFDRQIAGAAQAVSRDELITRTIARVEERVRSLMAAGKADLRRYTGEDREIVRTVVLFDVYHRFRFEFDAFILRQIEAGDTPCQVPFARDVLAGLVAQGIGSDDARRYFAIFYQIRRAFYFIENSLTGLAPSMDTLRLNLWNNVFTSDITWYENHLWNRMEDFSTLLLGETGTGKGAAAAAIGRSGFIPFDERKGCFSESFTRNFIPLNLSQYPESLLESELFGHKKGAFTGAIENHQGVFARCTPHGSIFLDEIGDVSIPVQIKLLQILQERTFSPVGGHDRLRFNGRVIAATNRPLDEMRQQGQFRDDFYYRLCSDIITVPSLRQRVQEEPKELEMLVGGILTRMIGPEGKSMAEMVCEGIRRDLGPHYPWKGNVRELEQAVRRFILSRHYHGDRQGACSGLREQLCVDIETGTTDAQTLLAAYCSLLHQRHGTYEEVARRTGLDRRTVKKYIQRTAPAGPDVE</sequence>
<keyword evidence="5" id="KW-1185">Reference proteome</keyword>
<dbReference type="Proteomes" id="UP000756860">
    <property type="component" value="Unassembled WGS sequence"/>
</dbReference>